<dbReference type="InterPro" id="IPR050833">
    <property type="entry name" value="Poly_Biosynth_Transport"/>
</dbReference>
<evidence type="ECO:0000256" key="5">
    <source>
        <dbReference type="ARBA" id="ARBA00023136"/>
    </source>
</evidence>
<sequence>MDRPWRGAGRLLRGDAGAALANLGWLAAERLTQIGVAIVTSGVLARYLGPDVFGKWQYANTLLTVAAPLTWVCGAEILVPAMVAAGAREEASRNDGRRPDHTAPRPGKKCAPGAAPDGAPLASIMGSAFALRMAVSLTALALVWTLLAAGRALGHAQGPFDPVVAAMLAGLALTLVFREPFGVVSAWLQARTYSRPALLLSLSSALVKALAVFLLARAALPPGGFGGVWAVESAVIGLGLLIYQRRHAGFRWRVDPALLRHFAAAGSVFWLGLVCMYLFMKLDRLMLQHYVGFAELGRYAAAQQLNENWITLALMLAQTVAPAFVYRVAEPARLRRNLVRLLMLTGATMALGAVVIGACAPFIIRLVFGPGFEHAAAFLRWAAWLSVLAGLEAICNLIVLKYQARYVVLAKWAAALCAACVANLLLIPAFGGFGALAGLAIGYGVALAADAVYIQRVLSVSPS</sequence>
<dbReference type="EMBL" id="JAPMXC010000001">
    <property type="protein sequence ID" value="MCY0387577.1"/>
    <property type="molecule type" value="Genomic_DNA"/>
</dbReference>
<keyword evidence="4 7" id="KW-1133">Transmembrane helix</keyword>
<comment type="subcellular location">
    <subcellularLocation>
        <location evidence="1">Cell membrane</location>
        <topology evidence="1">Multi-pass membrane protein</topology>
    </subcellularLocation>
</comment>
<dbReference type="Proteomes" id="UP001082899">
    <property type="component" value="Unassembled WGS sequence"/>
</dbReference>
<keyword evidence="9" id="KW-1185">Reference proteome</keyword>
<organism evidence="8 9">
    <name type="scientific">Robbsia betulipollinis</name>
    <dbReference type="NCBI Taxonomy" id="2981849"/>
    <lineage>
        <taxon>Bacteria</taxon>
        <taxon>Pseudomonadati</taxon>
        <taxon>Pseudomonadota</taxon>
        <taxon>Betaproteobacteria</taxon>
        <taxon>Burkholderiales</taxon>
        <taxon>Burkholderiaceae</taxon>
        <taxon>Robbsia</taxon>
    </lineage>
</organism>
<keyword evidence="5 7" id="KW-0472">Membrane</keyword>
<feature type="compositionally biased region" description="Basic and acidic residues" evidence="6">
    <location>
        <begin position="89"/>
        <end position="103"/>
    </location>
</feature>
<evidence type="ECO:0000313" key="9">
    <source>
        <dbReference type="Proteomes" id="UP001082899"/>
    </source>
</evidence>
<feature type="transmembrane region" description="Helical" evidence="7">
    <location>
        <begin position="378"/>
        <end position="399"/>
    </location>
</feature>
<proteinExistence type="predicted"/>
<accession>A0ABT3ZMD2</accession>
<feature type="transmembrane region" description="Helical" evidence="7">
    <location>
        <begin position="159"/>
        <end position="177"/>
    </location>
</feature>
<evidence type="ECO:0000313" key="8">
    <source>
        <dbReference type="EMBL" id="MCY0387577.1"/>
    </source>
</evidence>
<protein>
    <submittedName>
        <fullName evidence="8">Oligosaccharide flippase family protein</fullName>
    </submittedName>
</protein>
<feature type="transmembrane region" description="Helical" evidence="7">
    <location>
        <begin position="341"/>
        <end position="366"/>
    </location>
</feature>
<dbReference type="RefSeq" id="WP_267847311.1">
    <property type="nucleotide sequence ID" value="NZ_JAPMXC010000001.1"/>
</dbReference>
<feature type="transmembrane region" description="Helical" evidence="7">
    <location>
        <begin position="129"/>
        <end position="147"/>
    </location>
</feature>
<feature type="transmembrane region" description="Helical" evidence="7">
    <location>
        <begin position="226"/>
        <end position="245"/>
    </location>
</feature>
<name>A0ABT3ZMD2_9BURK</name>
<keyword evidence="3 7" id="KW-0812">Transmembrane</keyword>
<reference evidence="8" key="1">
    <citation type="submission" date="2022-11" db="EMBL/GenBank/DDBJ databases">
        <title>Robbsia betulipollinis sp. nov., isolated from pollen of birch (Betula pendula).</title>
        <authorList>
            <person name="Shi H."/>
            <person name="Ambika Manirajan B."/>
            <person name="Ratering S."/>
            <person name="Geissler-Plaum R."/>
            <person name="Schnell S."/>
        </authorList>
    </citation>
    <scope>NUCLEOTIDE SEQUENCE</scope>
    <source>
        <strain evidence="8">Bb-Pol-6</strain>
    </source>
</reference>
<keyword evidence="2" id="KW-1003">Cell membrane</keyword>
<dbReference type="PANTHER" id="PTHR30250">
    <property type="entry name" value="PST FAMILY PREDICTED COLANIC ACID TRANSPORTER"/>
    <property type="match status" value="1"/>
</dbReference>
<dbReference type="PANTHER" id="PTHR30250:SF11">
    <property type="entry name" value="O-ANTIGEN TRANSPORTER-RELATED"/>
    <property type="match status" value="1"/>
</dbReference>
<evidence type="ECO:0000256" key="1">
    <source>
        <dbReference type="ARBA" id="ARBA00004651"/>
    </source>
</evidence>
<comment type="caution">
    <text evidence="8">The sequence shown here is derived from an EMBL/GenBank/DDBJ whole genome shotgun (WGS) entry which is preliminary data.</text>
</comment>
<evidence type="ECO:0000256" key="2">
    <source>
        <dbReference type="ARBA" id="ARBA00022475"/>
    </source>
</evidence>
<evidence type="ECO:0000256" key="7">
    <source>
        <dbReference type="SAM" id="Phobius"/>
    </source>
</evidence>
<dbReference type="Pfam" id="PF13440">
    <property type="entry name" value="Polysacc_synt_3"/>
    <property type="match status" value="1"/>
</dbReference>
<evidence type="ECO:0000256" key="4">
    <source>
        <dbReference type="ARBA" id="ARBA00022989"/>
    </source>
</evidence>
<evidence type="ECO:0000256" key="6">
    <source>
        <dbReference type="SAM" id="MobiDB-lite"/>
    </source>
</evidence>
<evidence type="ECO:0000256" key="3">
    <source>
        <dbReference type="ARBA" id="ARBA00022692"/>
    </source>
</evidence>
<feature type="transmembrane region" description="Helical" evidence="7">
    <location>
        <begin position="198"/>
        <end position="220"/>
    </location>
</feature>
<feature type="region of interest" description="Disordered" evidence="6">
    <location>
        <begin position="89"/>
        <end position="114"/>
    </location>
</feature>
<gene>
    <name evidence="8" type="ORF">OVY01_10095</name>
</gene>
<feature type="transmembrane region" description="Helical" evidence="7">
    <location>
        <begin position="257"/>
        <end position="280"/>
    </location>
</feature>
<feature type="transmembrane region" description="Helical" evidence="7">
    <location>
        <begin position="309"/>
        <end position="329"/>
    </location>
</feature>